<feature type="domain" description="Prepilin type IV endopeptidase peptidase" evidence="4">
    <location>
        <begin position="12"/>
        <end position="120"/>
    </location>
</feature>
<gene>
    <name evidence="5" type="ORF">Aam_020_176</name>
</gene>
<dbReference type="STRING" id="1120923.SAMN02746095_00406"/>
<dbReference type="PRINTS" id="PR00864">
    <property type="entry name" value="PREPILNPTASE"/>
</dbReference>
<dbReference type="Proteomes" id="UP000032668">
    <property type="component" value="Unassembled WGS sequence"/>
</dbReference>
<feature type="transmembrane region" description="Helical" evidence="3">
    <location>
        <begin position="54"/>
        <end position="71"/>
    </location>
</feature>
<sequence>MPEGWGIWVYAALGWALLAAAWIDARHYWLPDVITLPLLLAGLVVTWLNAPWAIYDHALAVGIGYAAFRLLDLLYLRLRGRHGLGQGDAKLLAAAGAWVGLSALPGILLMAGLLGIAVALPVALWRGQGRQTMIPFGPALAVGFFGAVLLANLSH</sequence>
<evidence type="ECO:0000259" key="4">
    <source>
        <dbReference type="Pfam" id="PF01478"/>
    </source>
</evidence>
<dbReference type="EMBL" id="BANC01000020">
    <property type="protein sequence ID" value="GAN79412.1"/>
    <property type="molecule type" value="Genomic_DNA"/>
</dbReference>
<dbReference type="GO" id="GO:0004190">
    <property type="term" value="F:aspartic-type endopeptidase activity"/>
    <property type="evidence" value="ECO:0007669"/>
    <property type="project" value="InterPro"/>
</dbReference>
<feature type="transmembrane region" description="Helical" evidence="3">
    <location>
        <begin position="91"/>
        <end position="120"/>
    </location>
</feature>
<dbReference type="InterPro" id="IPR014032">
    <property type="entry name" value="Peptidase_A24A_bac"/>
</dbReference>
<dbReference type="PANTHER" id="PTHR30487">
    <property type="entry name" value="TYPE 4 PREPILIN-LIKE PROTEINS LEADER PEPTIDE-PROCESSING ENZYME"/>
    <property type="match status" value="1"/>
</dbReference>
<keyword evidence="3" id="KW-0812">Transmembrane</keyword>
<organism evidence="5 6">
    <name type="scientific">Acidocella aminolytica 101 = DSM 11237</name>
    <dbReference type="NCBI Taxonomy" id="1120923"/>
    <lineage>
        <taxon>Bacteria</taxon>
        <taxon>Pseudomonadati</taxon>
        <taxon>Pseudomonadota</taxon>
        <taxon>Alphaproteobacteria</taxon>
        <taxon>Acetobacterales</taxon>
        <taxon>Acidocellaceae</taxon>
        <taxon>Acidocella</taxon>
    </lineage>
</organism>
<dbReference type="AlphaFoldDB" id="A0A0D6PCM6"/>
<evidence type="ECO:0000256" key="2">
    <source>
        <dbReference type="RuleBase" id="RU003793"/>
    </source>
</evidence>
<feature type="transmembrane region" description="Helical" evidence="3">
    <location>
        <begin position="132"/>
        <end position="153"/>
    </location>
</feature>
<dbReference type="GO" id="GO:0005886">
    <property type="term" value="C:plasma membrane"/>
    <property type="evidence" value="ECO:0007669"/>
    <property type="project" value="TreeGrafter"/>
</dbReference>
<keyword evidence="3" id="KW-0472">Membrane</keyword>
<dbReference type="GO" id="GO:0006465">
    <property type="term" value="P:signal peptide processing"/>
    <property type="evidence" value="ECO:0007669"/>
    <property type="project" value="TreeGrafter"/>
</dbReference>
<dbReference type="PANTHER" id="PTHR30487:SF0">
    <property type="entry name" value="PREPILIN LEADER PEPTIDASE_N-METHYLTRANSFERASE-RELATED"/>
    <property type="match status" value="1"/>
</dbReference>
<comment type="caution">
    <text evidence="5">The sequence shown here is derived from an EMBL/GenBank/DDBJ whole genome shotgun (WGS) entry which is preliminary data.</text>
</comment>
<reference evidence="5 6" key="1">
    <citation type="submission" date="2012-11" db="EMBL/GenBank/DDBJ databases">
        <title>Whole genome sequence of Acidocella aminolytica 101 = DSM 11237.</title>
        <authorList>
            <person name="Azuma Y."/>
            <person name="Higashiura N."/>
            <person name="Hirakawa H."/>
            <person name="Matsushita K."/>
        </authorList>
    </citation>
    <scope>NUCLEOTIDE SEQUENCE [LARGE SCALE GENOMIC DNA]</scope>
    <source>
        <strain evidence="6">101 / DSM 11237</strain>
    </source>
</reference>
<evidence type="ECO:0000313" key="6">
    <source>
        <dbReference type="Proteomes" id="UP000032668"/>
    </source>
</evidence>
<dbReference type="InterPro" id="IPR000045">
    <property type="entry name" value="Prepilin_IV_endopep_pep"/>
</dbReference>
<evidence type="ECO:0000313" key="5">
    <source>
        <dbReference type="EMBL" id="GAN79412.1"/>
    </source>
</evidence>
<dbReference type="InterPro" id="IPR050882">
    <property type="entry name" value="Prepilin_peptidase/N-MTase"/>
</dbReference>
<protein>
    <submittedName>
        <fullName evidence="5">Peptidase A24A</fullName>
    </submittedName>
</protein>
<comment type="similarity">
    <text evidence="1 2">Belongs to the peptidase A24 family.</text>
</comment>
<dbReference type="Pfam" id="PF01478">
    <property type="entry name" value="Peptidase_A24"/>
    <property type="match status" value="1"/>
</dbReference>
<accession>A0A0D6PCM6</accession>
<evidence type="ECO:0000256" key="3">
    <source>
        <dbReference type="SAM" id="Phobius"/>
    </source>
</evidence>
<dbReference type="Gene3D" id="1.20.120.1220">
    <property type="match status" value="1"/>
</dbReference>
<evidence type="ECO:0000256" key="1">
    <source>
        <dbReference type="ARBA" id="ARBA00005801"/>
    </source>
</evidence>
<keyword evidence="3" id="KW-1133">Transmembrane helix</keyword>
<feature type="transmembrane region" description="Helical" evidence="3">
    <location>
        <begin position="30"/>
        <end position="48"/>
    </location>
</feature>
<feature type="transmembrane region" description="Helical" evidence="3">
    <location>
        <begin position="6"/>
        <end position="23"/>
    </location>
</feature>
<keyword evidence="6" id="KW-1185">Reference proteome</keyword>
<proteinExistence type="inferred from homology"/>
<name>A0A0D6PCM6_9PROT</name>